<dbReference type="GO" id="GO:0016491">
    <property type="term" value="F:oxidoreductase activity"/>
    <property type="evidence" value="ECO:0007669"/>
    <property type="project" value="UniProtKB-KW"/>
</dbReference>
<dbReference type="PANTHER" id="PTHR10696:SF54">
    <property type="entry name" value="FAMILY OXIDOREDUCTASE, PUTATIVE (AFU_ORTHOLOGUE AFUA_4G13850)-RELATED"/>
    <property type="match status" value="1"/>
</dbReference>
<feature type="compositionally biased region" description="Low complexity" evidence="2">
    <location>
        <begin position="1"/>
        <end position="14"/>
    </location>
</feature>
<evidence type="ECO:0000259" key="3">
    <source>
        <dbReference type="Pfam" id="PF02668"/>
    </source>
</evidence>
<gene>
    <name evidence="4" type="ORF">BU16DRAFT_548631</name>
</gene>
<reference evidence="4" key="1">
    <citation type="journal article" date="2020" name="Stud. Mycol.">
        <title>101 Dothideomycetes genomes: a test case for predicting lifestyles and emergence of pathogens.</title>
        <authorList>
            <person name="Haridas S."/>
            <person name="Albert R."/>
            <person name="Binder M."/>
            <person name="Bloem J."/>
            <person name="Labutti K."/>
            <person name="Salamov A."/>
            <person name="Andreopoulos B."/>
            <person name="Baker S."/>
            <person name="Barry K."/>
            <person name="Bills G."/>
            <person name="Bluhm B."/>
            <person name="Cannon C."/>
            <person name="Castanera R."/>
            <person name="Culley D."/>
            <person name="Daum C."/>
            <person name="Ezra D."/>
            <person name="Gonzalez J."/>
            <person name="Henrissat B."/>
            <person name="Kuo A."/>
            <person name="Liang C."/>
            <person name="Lipzen A."/>
            <person name="Lutzoni F."/>
            <person name="Magnuson J."/>
            <person name="Mondo S."/>
            <person name="Nolan M."/>
            <person name="Ohm R."/>
            <person name="Pangilinan J."/>
            <person name="Park H.-J."/>
            <person name="Ramirez L."/>
            <person name="Alfaro M."/>
            <person name="Sun H."/>
            <person name="Tritt A."/>
            <person name="Yoshinaga Y."/>
            <person name="Zwiers L.-H."/>
            <person name="Turgeon B."/>
            <person name="Goodwin S."/>
            <person name="Spatafora J."/>
            <person name="Crous P."/>
            <person name="Grigoriev I."/>
        </authorList>
    </citation>
    <scope>NUCLEOTIDE SEQUENCE</scope>
    <source>
        <strain evidence="4">CBS 269.34</strain>
    </source>
</reference>
<dbReference type="InterPro" id="IPR003819">
    <property type="entry name" value="TauD/TfdA-like"/>
</dbReference>
<dbReference type="EMBL" id="MU004186">
    <property type="protein sequence ID" value="KAF2497453.1"/>
    <property type="molecule type" value="Genomic_DNA"/>
</dbReference>
<feature type="domain" description="TauD/TfdA-like" evidence="3">
    <location>
        <begin position="80"/>
        <end position="345"/>
    </location>
</feature>
<dbReference type="AlphaFoldDB" id="A0A6A6R0U0"/>
<evidence type="ECO:0000256" key="1">
    <source>
        <dbReference type="ARBA" id="ARBA00023002"/>
    </source>
</evidence>
<accession>A0A6A6R0U0</accession>
<dbReference type="Gene3D" id="3.60.130.10">
    <property type="entry name" value="Clavaminate synthase-like"/>
    <property type="match status" value="1"/>
</dbReference>
<proteinExistence type="predicted"/>
<dbReference type="Pfam" id="PF02668">
    <property type="entry name" value="TauD"/>
    <property type="match status" value="1"/>
</dbReference>
<protein>
    <submittedName>
        <fullName evidence="4">Clavaminate synthase-like protein</fullName>
    </submittedName>
</protein>
<dbReference type="Proteomes" id="UP000799750">
    <property type="component" value="Unassembled WGS sequence"/>
</dbReference>
<dbReference type="OrthoDB" id="272271at2759"/>
<feature type="region of interest" description="Disordered" evidence="2">
    <location>
        <begin position="1"/>
        <end position="43"/>
    </location>
</feature>
<dbReference type="SUPFAM" id="SSF51197">
    <property type="entry name" value="Clavaminate synthase-like"/>
    <property type="match status" value="1"/>
</dbReference>
<organism evidence="4 5">
    <name type="scientific">Lophium mytilinum</name>
    <dbReference type="NCBI Taxonomy" id="390894"/>
    <lineage>
        <taxon>Eukaryota</taxon>
        <taxon>Fungi</taxon>
        <taxon>Dikarya</taxon>
        <taxon>Ascomycota</taxon>
        <taxon>Pezizomycotina</taxon>
        <taxon>Dothideomycetes</taxon>
        <taxon>Pleosporomycetidae</taxon>
        <taxon>Mytilinidiales</taxon>
        <taxon>Mytilinidiaceae</taxon>
        <taxon>Lophium</taxon>
    </lineage>
</organism>
<dbReference type="InterPro" id="IPR042098">
    <property type="entry name" value="TauD-like_sf"/>
</dbReference>
<feature type="compositionally biased region" description="Polar residues" evidence="2">
    <location>
        <begin position="18"/>
        <end position="29"/>
    </location>
</feature>
<sequence>MSDSSLSERPSLESLRSHASSTSIQSQPDTLPPAVTGRSAWDGSELTPEEYVMELEADEMENIRAAVISFKLLGLPRGRIDKETFPLQLGLAKKLSSLSNEIHNGRGVVVVRGLHAAGFNDEEAVIAFAGVSSHVCPERATDSFADQTLSHIRDATRDKVPDWARELGLAGSKLPTAMDFHADRFSGDVLALYVRNDGSSVGGGDQFVASFCRIYNELLDVAPDALETLAAANWPFELKHPIHKQPYLELGPAMFLAEGKPICQLVKAPLLGSPKIPRSKSMPPLSTDQTYALEVVEGLARRFGTRLDRRNGDIQFIHNLSVMHARSAYSVKPSQGRSARHLLRMFLRDPENAWRKPRGYLPKFEDPFALGREQNLPILDMDPWRKITGRESHG</sequence>
<keyword evidence="5" id="KW-1185">Reference proteome</keyword>
<evidence type="ECO:0000313" key="5">
    <source>
        <dbReference type="Proteomes" id="UP000799750"/>
    </source>
</evidence>
<evidence type="ECO:0000256" key="2">
    <source>
        <dbReference type="SAM" id="MobiDB-lite"/>
    </source>
</evidence>
<dbReference type="InterPro" id="IPR050411">
    <property type="entry name" value="AlphaKG_dependent_hydroxylases"/>
</dbReference>
<evidence type="ECO:0000313" key="4">
    <source>
        <dbReference type="EMBL" id="KAF2497453.1"/>
    </source>
</evidence>
<keyword evidence="1" id="KW-0560">Oxidoreductase</keyword>
<dbReference type="PANTHER" id="PTHR10696">
    <property type="entry name" value="GAMMA-BUTYROBETAINE HYDROXYLASE-RELATED"/>
    <property type="match status" value="1"/>
</dbReference>
<name>A0A6A6R0U0_9PEZI</name>